<keyword evidence="1" id="KW-0805">Transcription regulation</keyword>
<organism evidence="5 6">
    <name type="scientific">Mucilaginibacter ginsenosidivorans</name>
    <dbReference type="NCBI Taxonomy" id="398053"/>
    <lineage>
        <taxon>Bacteria</taxon>
        <taxon>Pseudomonadati</taxon>
        <taxon>Bacteroidota</taxon>
        <taxon>Sphingobacteriia</taxon>
        <taxon>Sphingobacteriales</taxon>
        <taxon>Sphingobacteriaceae</taxon>
        <taxon>Mucilaginibacter</taxon>
    </lineage>
</organism>
<dbReference type="InterPro" id="IPR009057">
    <property type="entry name" value="Homeodomain-like_sf"/>
</dbReference>
<dbReference type="SUPFAM" id="SSF46689">
    <property type="entry name" value="Homeodomain-like"/>
    <property type="match status" value="2"/>
</dbReference>
<evidence type="ECO:0000256" key="3">
    <source>
        <dbReference type="ARBA" id="ARBA00023163"/>
    </source>
</evidence>
<dbReference type="Proteomes" id="UP000321479">
    <property type="component" value="Chromosome"/>
</dbReference>
<dbReference type="InterPro" id="IPR050204">
    <property type="entry name" value="AraC_XylS_family_regulators"/>
</dbReference>
<accession>A0A5B8UT25</accession>
<dbReference type="RefSeq" id="WP_147030442.1">
    <property type="nucleotide sequence ID" value="NZ_CP042436.1"/>
</dbReference>
<dbReference type="GO" id="GO:0003700">
    <property type="term" value="F:DNA-binding transcription factor activity"/>
    <property type="evidence" value="ECO:0007669"/>
    <property type="project" value="InterPro"/>
</dbReference>
<proteinExistence type="predicted"/>
<dbReference type="InterPro" id="IPR018060">
    <property type="entry name" value="HTH_AraC"/>
</dbReference>
<evidence type="ECO:0000313" key="6">
    <source>
        <dbReference type="Proteomes" id="UP000321479"/>
    </source>
</evidence>
<dbReference type="PROSITE" id="PS01124">
    <property type="entry name" value="HTH_ARAC_FAMILY_2"/>
    <property type="match status" value="1"/>
</dbReference>
<dbReference type="Pfam" id="PF12833">
    <property type="entry name" value="HTH_18"/>
    <property type="match status" value="1"/>
</dbReference>
<sequence>MEYTKILDNRNKITSHYNWKSSPESTTSFTMRFVFGGSEICSIGRRRLSLQHDSFIVLNKGTQFTANSETDTFVNAFFISFDDDFLNEFNNLLAPKDKIFGGKYDRESPLQSELIETVYPLRPEMKQAVLTLKEYLDNGGDDDDVLSEYLCKCLLNYYRIYKEEILNKAKKLNFLHYSTRIEILRRLNLAKEYLYANYNRNVNLDNLADHACLSVNHLLRTFKLAYNQSPHQFLIQLRLQRAQLLLTKTEYPVYEIVNMVGFKCTSSFIRLFRTRYKTTPLKYRNVLAA</sequence>
<keyword evidence="2" id="KW-0238">DNA-binding</keyword>
<dbReference type="PANTHER" id="PTHR46796:SF7">
    <property type="entry name" value="ARAC FAMILY TRANSCRIPTIONAL REGULATOR"/>
    <property type="match status" value="1"/>
</dbReference>
<evidence type="ECO:0000256" key="1">
    <source>
        <dbReference type="ARBA" id="ARBA00023015"/>
    </source>
</evidence>
<dbReference type="GO" id="GO:0043565">
    <property type="term" value="F:sequence-specific DNA binding"/>
    <property type="evidence" value="ECO:0007669"/>
    <property type="project" value="InterPro"/>
</dbReference>
<dbReference type="PANTHER" id="PTHR46796">
    <property type="entry name" value="HTH-TYPE TRANSCRIPTIONAL ACTIVATOR RHAS-RELATED"/>
    <property type="match status" value="1"/>
</dbReference>
<protein>
    <submittedName>
        <fullName evidence="5">Helix-turn-helix transcriptional regulator</fullName>
    </submittedName>
</protein>
<dbReference type="SMART" id="SM00342">
    <property type="entry name" value="HTH_ARAC"/>
    <property type="match status" value="1"/>
</dbReference>
<evidence type="ECO:0000256" key="2">
    <source>
        <dbReference type="ARBA" id="ARBA00023125"/>
    </source>
</evidence>
<keyword evidence="3" id="KW-0804">Transcription</keyword>
<dbReference type="OrthoDB" id="642439at2"/>
<keyword evidence="6" id="KW-1185">Reference proteome</keyword>
<dbReference type="KEGG" id="mgin:FRZ54_04455"/>
<feature type="domain" description="HTH araC/xylS-type" evidence="4">
    <location>
        <begin position="188"/>
        <end position="286"/>
    </location>
</feature>
<gene>
    <name evidence="5" type="ORF">FRZ54_04455</name>
</gene>
<dbReference type="Gene3D" id="1.10.10.60">
    <property type="entry name" value="Homeodomain-like"/>
    <property type="match status" value="2"/>
</dbReference>
<dbReference type="AlphaFoldDB" id="A0A5B8UT25"/>
<reference evidence="5 6" key="1">
    <citation type="journal article" date="2017" name="Curr. Microbiol.">
        <title>Mucilaginibacter ginsenosidivorans sp. nov., Isolated from Soil of Ginseng Field.</title>
        <authorList>
            <person name="Kim M.M."/>
            <person name="Siddiqi M.Z."/>
            <person name="Im W.T."/>
        </authorList>
    </citation>
    <scope>NUCLEOTIDE SEQUENCE [LARGE SCALE GENOMIC DNA]</scope>
    <source>
        <strain evidence="5 6">Gsoil 3017</strain>
    </source>
</reference>
<evidence type="ECO:0000259" key="4">
    <source>
        <dbReference type="PROSITE" id="PS01124"/>
    </source>
</evidence>
<evidence type="ECO:0000313" key="5">
    <source>
        <dbReference type="EMBL" id="QEC61865.1"/>
    </source>
</evidence>
<dbReference type="EMBL" id="CP042436">
    <property type="protein sequence ID" value="QEC61865.1"/>
    <property type="molecule type" value="Genomic_DNA"/>
</dbReference>
<name>A0A5B8UT25_9SPHI</name>